<dbReference type="NCBIfam" id="TIGR02325">
    <property type="entry name" value="C_P_lyase_phnF"/>
    <property type="match status" value="1"/>
</dbReference>
<evidence type="ECO:0000256" key="2">
    <source>
        <dbReference type="ARBA" id="ARBA00023125"/>
    </source>
</evidence>
<proteinExistence type="predicted"/>
<dbReference type="InterPro" id="IPR011663">
    <property type="entry name" value="UTRA"/>
</dbReference>
<dbReference type="InterPro" id="IPR036390">
    <property type="entry name" value="WH_DNA-bd_sf"/>
</dbReference>
<dbReference type="SMART" id="SM00345">
    <property type="entry name" value="HTH_GNTR"/>
    <property type="match status" value="1"/>
</dbReference>
<name>A0A261S361_9BORD</name>
<dbReference type="Gene3D" id="1.10.10.10">
    <property type="entry name" value="Winged helix-like DNA-binding domain superfamily/Winged helix DNA-binding domain"/>
    <property type="match status" value="1"/>
</dbReference>
<dbReference type="Pfam" id="PF00392">
    <property type="entry name" value="GntR"/>
    <property type="match status" value="1"/>
</dbReference>
<dbReference type="AlphaFoldDB" id="A0A261S361"/>
<dbReference type="EMBL" id="NEVM01000005">
    <property type="protein sequence ID" value="OZI31372.1"/>
    <property type="molecule type" value="Genomic_DNA"/>
</dbReference>
<dbReference type="InterPro" id="IPR050679">
    <property type="entry name" value="Bact_HTH_transcr_reg"/>
</dbReference>
<dbReference type="PRINTS" id="PR00035">
    <property type="entry name" value="HTHGNTR"/>
</dbReference>
<dbReference type="Proteomes" id="UP000216020">
    <property type="component" value="Unassembled WGS sequence"/>
</dbReference>
<dbReference type="GO" id="GO:0003677">
    <property type="term" value="F:DNA binding"/>
    <property type="evidence" value="ECO:0007669"/>
    <property type="project" value="UniProtKB-KW"/>
</dbReference>
<feature type="domain" description="HTH gntR-type" evidence="4">
    <location>
        <begin position="8"/>
        <end position="76"/>
    </location>
</feature>
<protein>
    <submittedName>
        <fullName evidence="5">Phosphonate metabolism transcriptional regulator PhnF</fullName>
    </submittedName>
</protein>
<dbReference type="InterPro" id="IPR036388">
    <property type="entry name" value="WH-like_DNA-bd_sf"/>
</dbReference>
<dbReference type="CDD" id="cd07377">
    <property type="entry name" value="WHTH_GntR"/>
    <property type="match status" value="1"/>
</dbReference>
<reference evidence="6" key="1">
    <citation type="submission" date="2017-05" db="EMBL/GenBank/DDBJ databases">
        <title>Complete and WGS of Bordetella genogroups.</title>
        <authorList>
            <person name="Spilker T."/>
            <person name="Lipuma J."/>
        </authorList>
    </citation>
    <scope>NUCLEOTIDE SEQUENCE [LARGE SCALE GENOMIC DNA]</scope>
    <source>
        <strain evidence="6">AU16122</strain>
    </source>
</reference>
<accession>A0A261S361</accession>
<evidence type="ECO:0000256" key="3">
    <source>
        <dbReference type="ARBA" id="ARBA00023163"/>
    </source>
</evidence>
<keyword evidence="2" id="KW-0238">DNA-binding</keyword>
<dbReference type="PANTHER" id="PTHR44846:SF1">
    <property type="entry name" value="MANNOSYL-D-GLYCERATE TRANSPORT_METABOLISM SYSTEM REPRESSOR MNGR-RELATED"/>
    <property type="match status" value="1"/>
</dbReference>
<dbReference type="GO" id="GO:0003700">
    <property type="term" value="F:DNA-binding transcription factor activity"/>
    <property type="evidence" value="ECO:0007669"/>
    <property type="project" value="InterPro"/>
</dbReference>
<gene>
    <name evidence="5" type="ORF">CAL29_26025</name>
</gene>
<dbReference type="SUPFAM" id="SSF46785">
    <property type="entry name" value="Winged helix' DNA-binding domain"/>
    <property type="match status" value="1"/>
</dbReference>
<dbReference type="OrthoDB" id="6626198at2"/>
<dbReference type="InterPro" id="IPR012702">
    <property type="entry name" value="CP_lyase_PhnF"/>
</dbReference>
<keyword evidence="6" id="KW-1185">Reference proteome</keyword>
<dbReference type="InterPro" id="IPR028978">
    <property type="entry name" value="Chorismate_lyase_/UTRA_dom_sf"/>
</dbReference>
<dbReference type="PROSITE" id="PS50949">
    <property type="entry name" value="HTH_GNTR"/>
    <property type="match status" value="1"/>
</dbReference>
<keyword evidence="1" id="KW-0805">Transcription regulation</keyword>
<dbReference type="PANTHER" id="PTHR44846">
    <property type="entry name" value="MANNOSYL-D-GLYCERATE TRANSPORT/METABOLISM SYSTEM REPRESSOR MNGR-RELATED"/>
    <property type="match status" value="1"/>
</dbReference>
<evidence type="ECO:0000259" key="4">
    <source>
        <dbReference type="PROSITE" id="PS50949"/>
    </source>
</evidence>
<dbReference type="RefSeq" id="WP_094855783.1">
    <property type="nucleotide sequence ID" value="NZ_NEVM01000005.1"/>
</dbReference>
<comment type="caution">
    <text evidence="5">The sequence shown here is derived from an EMBL/GenBank/DDBJ whole genome shotgun (WGS) entry which is preliminary data.</text>
</comment>
<dbReference type="SUPFAM" id="SSF64288">
    <property type="entry name" value="Chorismate lyase-like"/>
    <property type="match status" value="1"/>
</dbReference>
<evidence type="ECO:0000256" key="1">
    <source>
        <dbReference type="ARBA" id="ARBA00023015"/>
    </source>
</evidence>
<evidence type="ECO:0000313" key="6">
    <source>
        <dbReference type="Proteomes" id="UP000216020"/>
    </source>
</evidence>
<dbReference type="SMART" id="SM00866">
    <property type="entry name" value="UTRA"/>
    <property type="match status" value="1"/>
</dbReference>
<dbReference type="Pfam" id="PF07702">
    <property type="entry name" value="UTRA"/>
    <property type="match status" value="1"/>
</dbReference>
<sequence>MFERRSGIAVWRQIGEALAMDIRNKLYNPGEQLPPEPELAAKFSVNRHTIRRAMGELEQIGLVRIEQGRGTFVQEHAIDYAIGKRTRFSENLRSQGLLGHVEVLGSQAERAAEIAMQLGLPRSATLLRVQLLGKAENRTINVSDHYFEERRFPGFADKLKEAKSISKVYRQFGIQDYTRKWSRITATLPDEAHARLLNQPKTRPIIQVESLNVDAEGRPLQYGITRFAGDWVQLMITGDD</sequence>
<evidence type="ECO:0000313" key="5">
    <source>
        <dbReference type="EMBL" id="OZI31372.1"/>
    </source>
</evidence>
<dbReference type="InterPro" id="IPR000524">
    <property type="entry name" value="Tscrpt_reg_HTH_GntR"/>
</dbReference>
<dbReference type="GO" id="GO:0045892">
    <property type="term" value="P:negative regulation of DNA-templated transcription"/>
    <property type="evidence" value="ECO:0007669"/>
    <property type="project" value="TreeGrafter"/>
</dbReference>
<dbReference type="Gene3D" id="3.40.1410.10">
    <property type="entry name" value="Chorismate lyase-like"/>
    <property type="match status" value="1"/>
</dbReference>
<keyword evidence="3" id="KW-0804">Transcription</keyword>
<organism evidence="5 6">
    <name type="scientific">Bordetella genomosp. 10</name>
    <dbReference type="NCBI Taxonomy" id="1416804"/>
    <lineage>
        <taxon>Bacteria</taxon>
        <taxon>Pseudomonadati</taxon>
        <taxon>Pseudomonadota</taxon>
        <taxon>Betaproteobacteria</taxon>
        <taxon>Burkholderiales</taxon>
        <taxon>Alcaligenaceae</taxon>
        <taxon>Bordetella</taxon>
    </lineage>
</organism>